<feature type="transmembrane region" description="Helical" evidence="6">
    <location>
        <begin position="731"/>
        <end position="753"/>
    </location>
</feature>
<dbReference type="PANTHER" id="PTHR30572">
    <property type="entry name" value="MEMBRANE COMPONENT OF TRANSPORTER-RELATED"/>
    <property type="match status" value="1"/>
</dbReference>
<dbReference type="EMBL" id="FNQY01000028">
    <property type="protein sequence ID" value="SEA55940.1"/>
    <property type="molecule type" value="Genomic_DNA"/>
</dbReference>
<feature type="transmembrane region" description="Helical" evidence="6">
    <location>
        <begin position="696"/>
        <end position="715"/>
    </location>
</feature>
<keyword evidence="5 6" id="KW-0472">Membrane</keyword>
<comment type="subcellular location">
    <subcellularLocation>
        <location evidence="1">Cell membrane</location>
        <topology evidence="1">Multi-pass membrane protein</topology>
    </subcellularLocation>
</comment>
<evidence type="ECO:0000256" key="3">
    <source>
        <dbReference type="ARBA" id="ARBA00022692"/>
    </source>
</evidence>
<dbReference type="InterPro" id="IPR025857">
    <property type="entry name" value="MacB_PCD"/>
</dbReference>
<dbReference type="PANTHER" id="PTHR30572:SF18">
    <property type="entry name" value="ABC-TYPE MACROLIDE FAMILY EXPORT SYSTEM PERMEASE COMPONENT 2"/>
    <property type="match status" value="1"/>
</dbReference>
<dbReference type="Pfam" id="PF12704">
    <property type="entry name" value="MacB_PCD"/>
    <property type="match status" value="1"/>
</dbReference>
<feature type="transmembrane region" description="Helical" evidence="6">
    <location>
        <begin position="401"/>
        <end position="420"/>
    </location>
</feature>
<keyword evidence="2" id="KW-1003">Cell membrane</keyword>
<protein>
    <submittedName>
        <fullName evidence="9">MacB-like core domain-containing protein</fullName>
    </submittedName>
</protein>
<dbReference type="GO" id="GO:0022857">
    <property type="term" value="F:transmembrane transporter activity"/>
    <property type="evidence" value="ECO:0007669"/>
    <property type="project" value="TreeGrafter"/>
</dbReference>
<keyword evidence="4 6" id="KW-1133">Transmembrane helix</keyword>
<dbReference type="STRING" id="551991.SAMN05192529_1289"/>
<evidence type="ECO:0000256" key="6">
    <source>
        <dbReference type="SAM" id="Phobius"/>
    </source>
</evidence>
<dbReference type="Proteomes" id="UP000199041">
    <property type="component" value="Unassembled WGS sequence"/>
</dbReference>
<dbReference type="AlphaFoldDB" id="A0A1H4C6J8"/>
<name>A0A1H4C6J8_9BACT</name>
<organism evidence="9 10">
    <name type="scientific">Arachidicoccus rhizosphaerae</name>
    <dbReference type="NCBI Taxonomy" id="551991"/>
    <lineage>
        <taxon>Bacteria</taxon>
        <taxon>Pseudomonadati</taxon>
        <taxon>Bacteroidota</taxon>
        <taxon>Chitinophagia</taxon>
        <taxon>Chitinophagales</taxon>
        <taxon>Chitinophagaceae</taxon>
        <taxon>Arachidicoccus</taxon>
    </lineage>
</organism>
<dbReference type="GO" id="GO:0005886">
    <property type="term" value="C:plasma membrane"/>
    <property type="evidence" value="ECO:0007669"/>
    <property type="project" value="UniProtKB-SubCell"/>
</dbReference>
<feature type="transmembrane region" description="Helical" evidence="6">
    <location>
        <begin position="351"/>
        <end position="372"/>
    </location>
</feature>
<evidence type="ECO:0000256" key="2">
    <source>
        <dbReference type="ARBA" id="ARBA00022475"/>
    </source>
</evidence>
<feature type="domain" description="MacB-like periplasmic core" evidence="8">
    <location>
        <begin position="1"/>
        <end position="222"/>
    </location>
</feature>
<dbReference type="InterPro" id="IPR003838">
    <property type="entry name" value="ABC3_permease_C"/>
</dbReference>
<dbReference type="OrthoDB" id="1451596at2"/>
<evidence type="ECO:0000256" key="4">
    <source>
        <dbReference type="ARBA" id="ARBA00022989"/>
    </source>
</evidence>
<dbReference type="InterPro" id="IPR050250">
    <property type="entry name" value="Macrolide_Exporter_MacB"/>
</dbReference>
<reference evidence="9 10" key="1">
    <citation type="submission" date="2016-10" db="EMBL/GenBank/DDBJ databases">
        <authorList>
            <person name="de Groot N.N."/>
        </authorList>
    </citation>
    <scope>NUCLEOTIDE SEQUENCE [LARGE SCALE GENOMIC DNA]</scope>
    <source>
        <strain evidence="9 10">Vu-144</strain>
    </source>
</reference>
<keyword evidence="10" id="KW-1185">Reference proteome</keyword>
<proteinExistence type="predicted"/>
<feature type="transmembrane region" description="Helical" evidence="6">
    <location>
        <begin position="304"/>
        <end position="331"/>
    </location>
</feature>
<feature type="domain" description="ABC3 transporter permease C-terminal" evidence="7">
    <location>
        <begin position="263"/>
        <end position="377"/>
    </location>
</feature>
<gene>
    <name evidence="9" type="ORF">SAMN05192529_1289</name>
</gene>
<feature type="transmembrane region" description="Helical" evidence="6">
    <location>
        <begin position="257"/>
        <end position="279"/>
    </location>
</feature>
<feature type="domain" description="ABC3 transporter permease C-terminal" evidence="7">
    <location>
        <begin position="647"/>
        <end position="760"/>
    </location>
</feature>
<feature type="transmembrane region" description="Helical" evidence="6">
    <location>
        <begin position="644"/>
        <end position="668"/>
    </location>
</feature>
<evidence type="ECO:0000259" key="8">
    <source>
        <dbReference type="Pfam" id="PF12704"/>
    </source>
</evidence>
<accession>A0A1H4C6J8</accession>
<dbReference type="Pfam" id="PF02687">
    <property type="entry name" value="FtsX"/>
    <property type="match status" value="2"/>
</dbReference>
<evidence type="ECO:0000313" key="10">
    <source>
        <dbReference type="Proteomes" id="UP000199041"/>
    </source>
</evidence>
<evidence type="ECO:0000256" key="5">
    <source>
        <dbReference type="ARBA" id="ARBA00023136"/>
    </source>
</evidence>
<evidence type="ECO:0000259" key="7">
    <source>
        <dbReference type="Pfam" id="PF02687"/>
    </source>
</evidence>
<sequence length="767" mass="85661">MAVGLAAGIILLIWVNQQLSFNRFHTKADRIYQLNASFTSDGQQTTFKNVPGAVGYMAKSLKEVQVIQRIYEKNDQTLSIPQNNRIFDGIQLGYIDSNFLKIFDFKLLKGQKSALLPQIHTIALTEEAAHKLFGNQDPLQQIVEFQGKAFTVSAVLQNFPDNSSLHYDALLPMAYYEEQFKTVQGSNNQQGIDQNINLYSFTTFLLIKNPADAAMVGQELTQAFSNEETSADVHINLQNIRQVHLITADGNDAALQMVHIMLTIALTILLIAGINYINLSTARALGKSRQVAVKKIMGARRHHLFLQYIVESTVIFVTAFLLALLIIGLTQSFTRSVTGLSIFAQLTRPNTWWLIILAAICTLFVASIYPALSASNPHPVQALNGTSKAGGRSPAALLKKALIIFQFGISFALVATALLMHRQMDFIRQKDLGYNKDFVLVTRVPPSALAHVAQIKAALSHFPAIKSAGFAGAPDPSDIRDNTGHIQWPGQPDNTLMMIGDLQVDQSFIPTLQYQLLEGHNFRGDSSDQHQYILNQTAVTQMRLKPPYIGQKISFHERPGEIIGVLKDFNFKPLNEKIAPFILYTNQVPPSYLYIRANGQQLDLAIKDVKTVYERYAGNRPFKYDFLDDKAASHYSTQYRTNQLFNLFSGIAIFLSCMGLFGLISFSVQARIKEIAMRKVLGASPRSLLKLLSQDFLALVIIGSILFAPLTYWWINHWLQDFAYKITFSNWIFVIGFGVILLVAILTIGLKVVTAIKANPTQHLKSE</sequence>
<evidence type="ECO:0000256" key="1">
    <source>
        <dbReference type="ARBA" id="ARBA00004651"/>
    </source>
</evidence>
<evidence type="ECO:0000313" key="9">
    <source>
        <dbReference type="EMBL" id="SEA55940.1"/>
    </source>
</evidence>
<keyword evidence="3 6" id="KW-0812">Transmembrane</keyword>